<comment type="caution">
    <text evidence="6">The sequence shown here is derived from an EMBL/GenBank/DDBJ whole genome shotgun (WGS) entry which is preliminary data.</text>
</comment>
<protein>
    <recommendedName>
        <fullName evidence="8">Manganese efflux pump MntP</fullName>
    </recommendedName>
</protein>
<evidence type="ECO:0000256" key="3">
    <source>
        <dbReference type="ARBA" id="ARBA00022989"/>
    </source>
</evidence>
<dbReference type="OrthoDB" id="9811590at2"/>
<dbReference type="Proteomes" id="UP000256650">
    <property type="component" value="Unassembled WGS sequence"/>
</dbReference>
<keyword evidence="2 5" id="KW-0812">Transmembrane</keyword>
<reference evidence="6 7" key="1">
    <citation type="submission" date="2018-04" db="EMBL/GenBank/DDBJ databases">
        <title>Novel Campyloabacter and Helicobacter Species and Strains.</title>
        <authorList>
            <person name="Mannion A.J."/>
            <person name="Shen Z."/>
            <person name="Fox J.G."/>
        </authorList>
    </citation>
    <scope>NUCLEOTIDE SEQUENCE [LARGE SCALE GENOMIC DNA]</scope>
    <source>
        <strain evidence="6 7">MIT 99-5101</strain>
    </source>
</reference>
<dbReference type="AlphaFoldDB" id="A0A3D8IGN5"/>
<keyword evidence="1" id="KW-1003">Cell membrane</keyword>
<evidence type="ECO:0008006" key="8">
    <source>
        <dbReference type="Google" id="ProtNLM"/>
    </source>
</evidence>
<name>A0A3D8IGN5_9HELI</name>
<dbReference type="PANTHER" id="PTHR35529">
    <property type="entry name" value="MANGANESE EFFLUX PUMP MNTP-RELATED"/>
    <property type="match status" value="1"/>
</dbReference>
<feature type="transmembrane region" description="Helical" evidence="5">
    <location>
        <begin position="63"/>
        <end position="85"/>
    </location>
</feature>
<feature type="transmembrane region" description="Helical" evidence="5">
    <location>
        <begin position="6"/>
        <end position="26"/>
    </location>
</feature>
<feature type="transmembrane region" description="Helical" evidence="5">
    <location>
        <begin position="106"/>
        <end position="128"/>
    </location>
</feature>
<evidence type="ECO:0000256" key="2">
    <source>
        <dbReference type="ARBA" id="ARBA00022692"/>
    </source>
</evidence>
<keyword evidence="4 5" id="KW-0472">Membrane</keyword>
<dbReference type="GeneID" id="82535316"/>
<evidence type="ECO:0000256" key="1">
    <source>
        <dbReference type="ARBA" id="ARBA00022475"/>
    </source>
</evidence>
<sequence>MVYLEILLLGITLAVDASIVAFSYGLYEKWCIQNGLKIALVTAFFQALMPIFGWVIIKFANDSFSQIADSFDHWITFLVFLVLGLKIIKDSYTTKEEQELHKILSLWVLLLIGIATSIDALAAGMLIFSQNAPLFKSASLIGGITFLCVILAYSLSKTLTKIPTRILEISAGCILIALGLKVLIEHTLIN</sequence>
<gene>
    <name evidence="6" type="ORF">CQA43_03345</name>
</gene>
<evidence type="ECO:0000313" key="6">
    <source>
        <dbReference type="EMBL" id="RDU63864.1"/>
    </source>
</evidence>
<dbReference type="EMBL" id="NXLS01000002">
    <property type="protein sequence ID" value="RDU63864.1"/>
    <property type="molecule type" value="Genomic_DNA"/>
</dbReference>
<dbReference type="PANTHER" id="PTHR35529:SF1">
    <property type="entry name" value="MANGANESE EFFLUX PUMP MNTP-RELATED"/>
    <property type="match status" value="1"/>
</dbReference>
<feature type="transmembrane region" description="Helical" evidence="5">
    <location>
        <begin position="134"/>
        <end position="154"/>
    </location>
</feature>
<keyword evidence="3 5" id="KW-1133">Transmembrane helix</keyword>
<evidence type="ECO:0000313" key="7">
    <source>
        <dbReference type="Proteomes" id="UP000256650"/>
    </source>
</evidence>
<feature type="transmembrane region" description="Helical" evidence="5">
    <location>
        <begin position="38"/>
        <end position="57"/>
    </location>
</feature>
<dbReference type="RefSeq" id="WP_115551188.1">
    <property type="nucleotide sequence ID" value="NZ_CAONBV010000009.1"/>
</dbReference>
<proteinExistence type="predicted"/>
<feature type="transmembrane region" description="Helical" evidence="5">
    <location>
        <begin position="166"/>
        <end position="184"/>
    </location>
</feature>
<organism evidence="6 7">
    <name type="scientific">Helicobacter ganmani</name>
    <dbReference type="NCBI Taxonomy" id="60246"/>
    <lineage>
        <taxon>Bacteria</taxon>
        <taxon>Pseudomonadati</taxon>
        <taxon>Campylobacterota</taxon>
        <taxon>Epsilonproteobacteria</taxon>
        <taxon>Campylobacterales</taxon>
        <taxon>Helicobacteraceae</taxon>
        <taxon>Helicobacter</taxon>
    </lineage>
</organism>
<dbReference type="InterPro" id="IPR003810">
    <property type="entry name" value="Mntp/YtaF"/>
</dbReference>
<dbReference type="Pfam" id="PF02659">
    <property type="entry name" value="Mntp"/>
    <property type="match status" value="1"/>
</dbReference>
<accession>A0A3D8IGN5</accession>
<keyword evidence="7" id="KW-1185">Reference proteome</keyword>
<evidence type="ECO:0000256" key="5">
    <source>
        <dbReference type="SAM" id="Phobius"/>
    </source>
</evidence>
<evidence type="ECO:0000256" key="4">
    <source>
        <dbReference type="ARBA" id="ARBA00023136"/>
    </source>
</evidence>